<evidence type="ECO:0000313" key="1">
    <source>
        <dbReference type="EMBL" id="KAK8192695.1"/>
    </source>
</evidence>
<name>A0ACC3S3S7_9PEZI</name>
<comment type="caution">
    <text evidence="1">The sequence shown here is derived from an EMBL/GenBank/DDBJ whole genome shotgun (WGS) entry which is preliminary data.</text>
</comment>
<dbReference type="EMBL" id="JAMKPW020000044">
    <property type="protein sequence ID" value="KAK8192695.1"/>
    <property type="molecule type" value="Genomic_DNA"/>
</dbReference>
<reference evidence="1" key="1">
    <citation type="submission" date="2024-02" db="EMBL/GenBank/DDBJ databases">
        <title>Metagenome Assembled Genome of Zalaria obscura JY119.</title>
        <authorList>
            <person name="Vighnesh L."/>
            <person name="Jagadeeshwari U."/>
            <person name="Venkata Ramana C."/>
            <person name="Sasikala C."/>
        </authorList>
    </citation>
    <scope>NUCLEOTIDE SEQUENCE</scope>
    <source>
        <strain evidence="1">JY119</strain>
    </source>
</reference>
<evidence type="ECO:0000313" key="2">
    <source>
        <dbReference type="Proteomes" id="UP001320706"/>
    </source>
</evidence>
<sequence length="1026" mass="114430">MDDKDKLKDFPDISEKLNAPKKISVFERQRQEAETKRLREEAETRKALREFENSFAEDDDDDDPISNIAAGRGFNDNVPTGPRGVGLGTPGGPRHFPESSVPRAGPGSLGPPPSLKRKREFDTGRGEHRGGNHRDGHRPSSSGQRNTSLGLGEFDDDDEEERESRRRQRGSPEEDVRKPTMLLSNIPPGTKKDTLKNLMPASLKVEDVTFVDPPRSRTREQNASTAIVTVAAATPMSEVDNAVSALQNKYLGLGYYLNISRHVSSTSGGLGTGLHSAIANTESRPFGAKRVQTQPPPPVGNLRNAPPPDSLNLPPSGSYAPSGPGRGPRPFDVSQVHVVPPSDIKELKLIHRTMERLIQYGPAFEGLLMSQPHVQMDEKWAWLFDSNSPGGVWYRWLVWNYFSEDRQTWNESQEQGPTASSLSFGNTLPHHPFDGSPAWALQEEKPRYEFTTDFEELVEDSEYVSSDDESGDEGPRRQFNTGHGNVPLEEGGAKPVGSRYLNPYRRAKLTHLLARLPEAIALLRIGDVARVTNFVVNNAGQGAEEIVEMLIANVLHPFNSSVSYEDEDNARQDFTDNTEDGRKSDPSNSKLIGLYIISDSLQASSTSGVRDAWKYRSLFESALKSSKLFEHLGRLEKELQWGRMKAEQWKRKVGVVLGLWENWSVFPREAQKIFKNSFSNPPLSEEEDKAAEEAERTEKAKKDSGRWKDSKEEKIDDDERRADEQPLSTETLPVAGSTENVVDPSMSVAEAAVYEFYDWMMWTYLPLRYPSMYSIGLKGAGEKSHFCLRNVATNQNIPLCPSSAEAALRTLGGHVDTDFLFLLPREEDDKYHLEAFVTCFPSGFSTREKLGLPLAAIHTPVPGYADKLEKSMDRFFANMPEGKIVKRANWSVTTDGLLFKESGTHFHETEGPGSAEPGDASSGNSKTLDVSSPNLDEDIARQRESVVVENCRLRCERQTLHRLPKSKALVFAFKTYQYTMAEVKEEGSGEDLALAIDGLGMGNVPGMKYYKRGIVWGEKVKEYMRS</sequence>
<proteinExistence type="predicted"/>
<accession>A0ACC3S3S7</accession>
<keyword evidence="2" id="KW-1185">Reference proteome</keyword>
<protein>
    <submittedName>
        <fullName evidence="1">Uncharacterized protein</fullName>
    </submittedName>
</protein>
<organism evidence="1 2">
    <name type="scientific">Zalaria obscura</name>
    <dbReference type="NCBI Taxonomy" id="2024903"/>
    <lineage>
        <taxon>Eukaryota</taxon>
        <taxon>Fungi</taxon>
        <taxon>Dikarya</taxon>
        <taxon>Ascomycota</taxon>
        <taxon>Pezizomycotina</taxon>
        <taxon>Dothideomycetes</taxon>
        <taxon>Dothideomycetidae</taxon>
        <taxon>Dothideales</taxon>
        <taxon>Zalariaceae</taxon>
        <taxon>Zalaria</taxon>
    </lineage>
</organism>
<dbReference type="Proteomes" id="UP001320706">
    <property type="component" value="Unassembled WGS sequence"/>
</dbReference>
<gene>
    <name evidence="1" type="ORF">M8818_007867</name>
</gene>